<accession>W5SM90</accession>
<proteinExistence type="predicted"/>
<dbReference type="RefSeq" id="WP_025401587.1">
    <property type="nucleotide sequence ID" value="NZ_CP004336.1"/>
</dbReference>
<dbReference type="InterPro" id="IPR027417">
    <property type="entry name" value="P-loop_NTPase"/>
</dbReference>
<reference evidence="1" key="1">
    <citation type="submission" date="2013-02" db="EMBL/GenBank/DDBJ databases">
        <title>Comparative genomics of Borrelia species.</title>
        <authorList>
            <person name="Schwan T.G."/>
            <person name="Raffel S.J."/>
            <person name="Porcella S.F."/>
        </authorList>
    </citation>
    <scope>NUCLEOTIDE SEQUENCE</scope>
    <source>
        <strain evidence="1">DOU</strain>
        <plasmid evidence="1">unnamed</plasmid>
    </source>
</reference>
<dbReference type="HOGENOM" id="CLU_090576_1_0_12"/>
<dbReference type="EMBL" id="CP004336">
    <property type="protein sequence ID" value="AHH07778.1"/>
    <property type="molecule type" value="Genomic_DNA"/>
</dbReference>
<feature type="non-terminal residue" evidence="1">
    <location>
        <position position="158"/>
    </location>
</feature>
<keyword evidence="1" id="KW-0614">Plasmid</keyword>
<gene>
    <name evidence="1" type="ORF">BCD_1712</name>
</gene>
<name>W5SM90_9SPIR</name>
<geneLocation type="plasmid" evidence="1">
    <name>unnamed</name>
</geneLocation>
<dbReference type="Pfam" id="PF03237">
    <property type="entry name" value="Terminase_6N"/>
    <property type="match status" value="1"/>
</dbReference>
<dbReference type="SUPFAM" id="SSF52540">
    <property type="entry name" value="P-loop containing nucleoside triphosphate hydrolases"/>
    <property type="match status" value="1"/>
</dbReference>
<sequence>MDIYSSSIFKSLQREYKREFGIDIASFMKPKSVVVDLKSFENKFLNRKQRKVLRDIEKNNQNKVILSGGIASGKTFLACYLFLKTLLKNRHRYSHDTNNFILGNSQKALEINVTGQFKKLANMLKIPFVPKYSNTSYFEINSLRVNLYGGDKIRDFER</sequence>
<dbReference type="AlphaFoldDB" id="W5SM90"/>
<evidence type="ECO:0000313" key="1">
    <source>
        <dbReference type="EMBL" id="AHH07778.1"/>
    </source>
</evidence>
<protein>
    <submittedName>
        <fullName evidence="1">Putative terminase-like family protein</fullName>
    </submittedName>
</protein>
<dbReference type="Gene3D" id="3.40.50.300">
    <property type="entry name" value="P-loop containing nucleotide triphosphate hydrolases"/>
    <property type="match status" value="1"/>
</dbReference>
<organism evidence="1">
    <name type="scientific">Borrelia crocidurae DOU</name>
    <dbReference type="NCBI Taxonomy" id="1293575"/>
    <lineage>
        <taxon>Bacteria</taxon>
        <taxon>Pseudomonadati</taxon>
        <taxon>Spirochaetota</taxon>
        <taxon>Spirochaetia</taxon>
        <taxon>Spirochaetales</taxon>
        <taxon>Borreliaceae</taxon>
        <taxon>Borrelia</taxon>
    </lineage>
</organism>